<comment type="catalytic activity">
    <reaction evidence="1">
        <text>an N-(ADP-alpha-D-ribosyl)-thymidine in DNA + H2O = a thymidine in DNA + ADP-D-ribose</text>
        <dbReference type="Rhea" id="RHEA:71655"/>
        <dbReference type="Rhea" id="RHEA-COMP:13556"/>
        <dbReference type="Rhea" id="RHEA-COMP:18051"/>
        <dbReference type="ChEBI" id="CHEBI:15377"/>
        <dbReference type="ChEBI" id="CHEBI:57967"/>
        <dbReference type="ChEBI" id="CHEBI:137386"/>
        <dbReference type="ChEBI" id="CHEBI:191199"/>
    </reaction>
    <physiologicalReaction direction="left-to-right" evidence="1">
        <dbReference type="Rhea" id="RHEA:71656"/>
    </physiologicalReaction>
</comment>
<proteinExistence type="predicted"/>
<dbReference type="InterPro" id="IPR002589">
    <property type="entry name" value="Macro_dom"/>
</dbReference>
<dbReference type="PANTHER" id="PTHR12521:SF0">
    <property type="entry name" value="ADP-RIBOSE GLYCOHYDROLASE OARD1"/>
    <property type="match status" value="1"/>
</dbReference>
<dbReference type="CDD" id="cd02901">
    <property type="entry name" value="Macro_Poa1p-like"/>
    <property type="match status" value="1"/>
</dbReference>
<dbReference type="SMART" id="SM00506">
    <property type="entry name" value="A1pp"/>
    <property type="match status" value="1"/>
</dbReference>
<dbReference type="PROSITE" id="PS51154">
    <property type="entry name" value="MACRO"/>
    <property type="match status" value="1"/>
</dbReference>
<name>A0ABW1CZA8_9ACTN</name>
<comment type="caution">
    <text evidence="3">The sequence shown here is derived from an EMBL/GenBank/DDBJ whole genome shotgun (WGS) entry which is preliminary data.</text>
</comment>
<dbReference type="RefSeq" id="WP_379519529.1">
    <property type="nucleotide sequence ID" value="NZ_JBHSPA010000050.1"/>
</dbReference>
<evidence type="ECO:0000259" key="2">
    <source>
        <dbReference type="PROSITE" id="PS51154"/>
    </source>
</evidence>
<keyword evidence="4" id="KW-1185">Reference proteome</keyword>
<dbReference type="InterPro" id="IPR043472">
    <property type="entry name" value="Macro_dom-like"/>
</dbReference>
<organism evidence="3 4">
    <name type="scientific">Nonomuraea insulae</name>
    <dbReference type="NCBI Taxonomy" id="1616787"/>
    <lineage>
        <taxon>Bacteria</taxon>
        <taxon>Bacillati</taxon>
        <taxon>Actinomycetota</taxon>
        <taxon>Actinomycetes</taxon>
        <taxon>Streptosporangiales</taxon>
        <taxon>Streptosporangiaceae</taxon>
        <taxon>Nonomuraea</taxon>
    </lineage>
</organism>
<dbReference type="Proteomes" id="UP001596058">
    <property type="component" value="Unassembled WGS sequence"/>
</dbReference>
<dbReference type="SUPFAM" id="SSF52949">
    <property type="entry name" value="Macro domain-like"/>
    <property type="match status" value="1"/>
</dbReference>
<evidence type="ECO:0000313" key="4">
    <source>
        <dbReference type="Proteomes" id="UP001596058"/>
    </source>
</evidence>
<feature type="domain" description="Macro" evidence="2">
    <location>
        <begin position="1"/>
        <end position="155"/>
    </location>
</feature>
<gene>
    <name evidence="3" type="ORF">ACFPZ3_39775</name>
</gene>
<dbReference type="EMBL" id="JBHSPA010000050">
    <property type="protein sequence ID" value="MFC5830035.1"/>
    <property type="molecule type" value="Genomic_DNA"/>
</dbReference>
<protein>
    <submittedName>
        <fullName evidence="3">Macro domain-containing protein</fullName>
    </submittedName>
</protein>
<accession>A0ABW1CZA8</accession>
<reference evidence="4" key="1">
    <citation type="journal article" date="2019" name="Int. J. Syst. Evol. Microbiol.">
        <title>The Global Catalogue of Microorganisms (GCM) 10K type strain sequencing project: providing services to taxonomists for standard genome sequencing and annotation.</title>
        <authorList>
            <consortium name="The Broad Institute Genomics Platform"/>
            <consortium name="The Broad Institute Genome Sequencing Center for Infectious Disease"/>
            <person name="Wu L."/>
            <person name="Ma J."/>
        </authorList>
    </citation>
    <scope>NUCLEOTIDE SEQUENCE [LARGE SCALE GENOMIC DNA]</scope>
    <source>
        <strain evidence="4">CCUG 53903</strain>
    </source>
</reference>
<dbReference type="PANTHER" id="PTHR12521">
    <property type="entry name" value="PROTEIN C6ORF130"/>
    <property type="match status" value="1"/>
</dbReference>
<dbReference type="Pfam" id="PF01661">
    <property type="entry name" value="Macro"/>
    <property type="match status" value="1"/>
</dbReference>
<evidence type="ECO:0000256" key="1">
    <source>
        <dbReference type="ARBA" id="ARBA00035885"/>
    </source>
</evidence>
<dbReference type="Gene3D" id="3.40.220.10">
    <property type="entry name" value="Leucine Aminopeptidase, subunit E, domain 1"/>
    <property type="match status" value="1"/>
</dbReference>
<sequence>MIEEVRGNMLDADVEAAVNTVNTVGVMGKGVALQFKQAFPQNYRAYKAACASGEVQLGRMFVHDNGRLDNPRYIINFPTKDHWRSKSRLEDIERGLGDLVQVIREYEITSIAIPALGCGNGGLSWESVRPIIIKALSPLEDVTVKLFPPGGAPTPAAMRIATSSPNMTRGRAALLELMHRYMGIVQAENFVAPDGVSLLEIQKLTYLLQVWGENLKLKFEQGRYGPYAENLNHVLQRIEGHYLRGYGDRSEQVLKLRPIRLMPDAASTAQGWIDDNAPGLREGFAKIEGLIFGFASPYGLELLATVHWIATQPHGHSTLVIDDVVVGVQAWNKRKQELFTPAHIRRAYNQLVQYGWLEKPQ</sequence>
<evidence type="ECO:0000313" key="3">
    <source>
        <dbReference type="EMBL" id="MFC5830035.1"/>
    </source>
</evidence>
<dbReference type="InterPro" id="IPR050892">
    <property type="entry name" value="ADP-ribose_metab_enzymes"/>
</dbReference>